<sequence length="106" mass="12500">MLKTSDCRKKKTHYYSLEEVCHERTNFRMTKKETKQKEKVAERLARHHTPDTTVDELWHRVEARWSFVPEHAIQSLFDSMPRRIRAAITAAIIIIITARGGCFWCG</sequence>
<evidence type="ECO:0000313" key="2">
    <source>
        <dbReference type="Proteomes" id="UP000887159"/>
    </source>
</evidence>
<dbReference type="Gene3D" id="3.30.420.10">
    <property type="entry name" value="Ribonuclease H-like superfamily/Ribonuclease H"/>
    <property type="match status" value="1"/>
</dbReference>
<gene>
    <name evidence="1" type="ORF">TNCV_284311</name>
</gene>
<dbReference type="EMBL" id="BMAU01021313">
    <property type="protein sequence ID" value="GFY12328.1"/>
    <property type="molecule type" value="Genomic_DNA"/>
</dbReference>
<dbReference type="AlphaFoldDB" id="A0A8X6SJ10"/>
<proteinExistence type="predicted"/>
<comment type="caution">
    <text evidence="1">The sequence shown here is derived from an EMBL/GenBank/DDBJ whole genome shotgun (WGS) entry which is preliminary data.</text>
</comment>
<dbReference type="GO" id="GO:0003676">
    <property type="term" value="F:nucleic acid binding"/>
    <property type="evidence" value="ECO:0007669"/>
    <property type="project" value="InterPro"/>
</dbReference>
<evidence type="ECO:0000313" key="1">
    <source>
        <dbReference type="EMBL" id="GFY12328.1"/>
    </source>
</evidence>
<dbReference type="Proteomes" id="UP000887159">
    <property type="component" value="Unassembled WGS sequence"/>
</dbReference>
<organism evidence="1 2">
    <name type="scientific">Trichonephila clavipes</name>
    <name type="common">Golden silk orbweaver</name>
    <name type="synonym">Nephila clavipes</name>
    <dbReference type="NCBI Taxonomy" id="2585209"/>
    <lineage>
        <taxon>Eukaryota</taxon>
        <taxon>Metazoa</taxon>
        <taxon>Ecdysozoa</taxon>
        <taxon>Arthropoda</taxon>
        <taxon>Chelicerata</taxon>
        <taxon>Arachnida</taxon>
        <taxon>Araneae</taxon>
        <taxon>Araneomorphae</taxon>
        <taxon>Entelegynae</taxon>
        <taxon>Araneoidea</taxon>
        <taxon>Nephilidae</taxon>
        <taxon>Trichonephila</taxon>
    </lineage>
</organism>
<dbReference type="InterPro" id="IPR036397">
    <property type="entry name" value="RNaseH_sf"/>
</dbReference>
<reference evidence="1" key="1">
    <citation type="submission" date="2020-08" db="EMBL/GenBank/DDBJ databases">
        <title>Multicomponent nature underlies the extraordinary mechanical properties of spider dragline silk.</title>
        <authorList>
            <person name="Kono N."/>
            <person name="Nakamura H."/>
            <person name="Mori M."/>
            <person name="Yoshida Y."/>
            <person name="Ohtoshi R."/>
            <person name="Malay A.D."/>
            <person name="Moran D.A.P."/>
            <person name="Tomita M."/>
            <person name="Numata K."/>
            <person name="Arakawa K."/>
        </authorList>
    </citation>
    <scope>NUCLEOTIDE SEQUENCE</scope>
</reference>
<name>A0A8X6SJ10_TRICX</name>
<accession>A0A8X6SJ10</accession>
<protein>
    <submittedName>
        <fullName evidence="1">Uncharacterized protein</fullName>
    </submittedName>
</protein>
<keyword evidence="2" id="KW-1185">Reference proteome</keyword>